<dbReference type="GO" id="GO:0016020">
    <property type="term" value="C:membrane"/>
    <property type="evidence" value="ECO:0007669"/>
    <property type="project" value="TreeGrafter"/>
</dbReference>
<accession>K3WGB3</accession>
<reference evidence="10" key="3">
    <citation type="submission" date="2015-02" db="UniProtKB">
        <authorList>
            <consortium name="EnsemblProtists"/>
        </authorList>
    </citation>
    <scope>IDENTIFICATION</scope>
    <source>
        <strain evidence="10">DAOM BR144</strain>
    </source>
</reference>
<keyword evidence="11" id="KW-1185">Reference proteome</keyword>
<keyword evidence="4 6" id="KW-0505">Motor protein</keyword>
<dbReference type="GO" id="GO:0005737">
    <property type="term" value="C:cytoplasm"/>
    <property type="evidence" value="ECO:0007669"/>
    <property type="project" value="TreeGrafter"/>
</dbReference>
<evidence type="ECO:0000256" key="8">
    <source>
        <dbReference type="SAM" id="MobiDB-lite"/>
    </source>
</evidence>
<dbReference type="InterPro" id="IPR027417">
    <property type="entry name" value="P-loop_NTPase"/>
</dbReference>
<dbReference type="Gene3D" id="1.10.10.820">
    <property type="match status" value="1"/>
</dbReference>
<evidence type="ECO:0000256" key="4">
    <source>
        <dbReference type="ARBA" id="ARBA00023175"/>
    </source>
</evidence>
<keyword evidence="5 6" id="KW-0009">Actin-binding</keyword>
<reference evidence="11" key="1">
    <citation type="journal article" date="2010" name="Genome Biol.">
        <title>Genome sequence of the necrotrophic plant pathogen Pythium ultimum reveals original pathogenicity mechanisms and effector repertoire.</title>
        <authorList>
            <person name="Levesque C.A."/>
            <person name="Brouwer H."/>
            <person name="Cano L."/>
            <person name="Hamilton J.P."/>
            <person name="Holt C."/>
            <person name="Huitema E."/>
            <person name="Raffaele S."/>
            <person name="Robideau G.P."/>
            <person name="Thines M."/>
            <person name="Win J."/>
            <person name="Zerillo M.M."/>
            <person name="Beakes G.W."/>
            <person name="Boore J.L."/>
            <person name="Busam D."/>
            <person name="Dumas B."/>
            <person name="Ferriera S."/>
            <person name="Fuerstenberg S.I."/>
            <person name="Gachon C.M."/>
            <person name="Gaulin E."/>
            <person name="Govers F."/>
            <person name="Grenville-Briggs L."/>
            <person name="Horner N."/>
            <person name="Hostetler J."/>
            <person name="Jiang R.H."/>
            <person name="Johnson J."/>
            <person name="Krajaejun T."/>
            <person name="Lin H."/>
            <person name="Meijer H.J."/>
            <person name="Moore B."/>
            <person name="Morris P."/>
            <person name="Phuntmart V."/>
            <person name="Puiu D."/>
            <person name="Shetty J."/>
            <person name="Stajich J.E."/>
            <person name="Tripathy S."/>
            <person name="Wawra S."/>
            <person name="van West P."/>
            <person name="Whitty B.R."/>
            <person name="Coutinho P.M."/>
            <person name="Henrissat B."/>
            <person name="Martin F."/>
            <person name="Thomas P.D."/>
            <person name="Tyler B.M."/>
            <person name="De Vries R.P."/>
            <person name="Kamoun S."/>
            <person name="Yandell M."/>
            <person name="Tisserat N."/>
            <person name="Buell C.R."/>
        </authorList>
    </citation>
    <scope>NUCLEOTIDE SEQUENCE</scope>
    <source>
        <strain evidence="11">DAOM:BR144</strain>
    </source>
</reference>
<dbReference type="InParanoid" id="K3WGB3"/>
<dbReference type="EnsemblProtists" id="PYU1_T004004">
    <property type="protein sequence ID" value="PYU1_T004004"/>
    <property type="gene ID" value="PYU1_G003994"/>
</dbReference>
<dbReference type="EMBL" id="GL376567">
    <property type="status" value="NOT_ANNOTATED_CDS"/>
    <property type="molecule type" value="Genomic_DNA"/>
</dbReference>
<dbReference type="PROSITE" id="PS51456">
    <property type="entry name" value="MYOSIN_MOTOR"/>
    <property type="match status" value="1"/>
</dbReference>
<organism evidence="10 11">
    <name type="scientific">Globisporangium ultimum (strain ATCC 200006 / CBS 805.95 / DAOM BR144)</name>
    <name type="common">Pythium ultimum</name>
    <dbReference type="NCBI Taxonomy" id="431595"/>
    <lineage>
        <taxon>Eukaryota</taxon>
        <taxon>Sar</taxon>
        <taxon>Stramenopiles</taxon>
        <taxon>Oomycota</taxon>
        <taxon>Peronosporomycetes</taxon>
        <taxon>Pythiales</taxon>
        <taxon>Pythiaceae</taxon>
        <taxon>Globisporangium</taxon>
    </lineage>
</organism>
<dbReference type="GO" id="GO:0000146">
    <property type="term" value="F:microfilament motor activity"/>
    <property type="evidence" value="ECO:0007669"/>
    <property type="project" value="TreeGrafter"/>
</dbReference>
<dbReference type="Pfam" id="PF00063">
    <property type="entry name" value="Myosin_head"/>
    <property type="match status" value="2"/>
</dbReference>
<dbReference type="PROSITE" id="PS50096">
    <property type="entry name" value="IQ"/>
    <property type="match status" value="1"/>
</dbReference>
<dbReference type="AlphaFoldDB" id="K3WGB3"/>
<dbReference type="GO" id="GO:0016459">
    <property type="term" value="C:myosin complex"/>
    <property type="evidence" value="ECO:0007669"/>
    <property type="project" value="UniProtKB-KW"/>
</dbReference>
<evidence type="ECO:0000256" key="6">
    <source>
        <dbReference type="PROSITE-ProRule" id="PRU00782"/>
    </source>
</evidence>
<feature type="region of interest" description="Actin-binding" evidence="6">
    <location>
        <begin position="748"/>
        <end position="770"/>
    </location>
</feature>
<feature type="region of interest" description="Disordered" evidence="8">
    <location>
        <begin position="708"/>
        <end position="741"/>
    </location>
</feature>
<dbReference type="PRINTS" id="PR00193">
    <property type="entry name" value="MYOSINHEAVY"/>
</dbReference>
<evidence type="ECO:0000256" key="2">
    <source>
        <dbReference type="ARBA" id="ARBA00022840"/>
    </source>
</evidence>
<sequence length="1238" mass="141646">MATDRAPSSAPPPTVRVGELYWKKEGAYGWELGQVVAFNPQEHTAKWIHIDEGSGEARDFNDFPSQMLDVTEYPLYPANPLFTTASDMTSLRHLHEAALAKNLEDRASLQNQRPYTFMANVLIAVNPLKYLEEPDKALFIGQPLDRCPPHPYNIAENAYRQLCAVRAVMQNQSIIISGESGSGKTETSKIILDFLTTRASHSPSPSSCAGSEDEMEPELTISVAPLSATMALSYPHSGNSNRKLSPIAVGERLMETIPILESFGNAKTHRNHNSSRFGKYMRLQFSNNAHELTGASIDTYLLEKSRLVSQPIGERNFHIFYELLHSDQPEYIEKTFYLTPKDPSVYEYLNQSGCMKVDLIDDAQNFQNLCKALEFVGIRDEAQDEIFRLVAGLLHLGNVKIGEEDTSEGKTACIVEGDTASEQALKYAAELLGVTHQELNECIFLKRIMTRGTRRGSIYYAKRDARNAIYSRDTIAKTIYENTFTWLMLQCASALDYDSERSDVIPYIGVLDIFGFEDFEPKNRNSFEQLLINYANEALQSLFNACIFEAEQELYRSEHIFNPTNHSLSFSFPLPGVELKSRDPDDIDFLKQEVEPSGDAVQYSDNRECLSLISSKHGGLFVTIDNVSRLPMPSDRKLNERLHNLFKRHPCFPTPHPKDIRDTFKIKHYAGTVTYTIASFVDKNNNIISDQFEELIKRSTSRVLQNLNGRNRSNSQGSQSSKSSALSSLGSSKRLKSGSTSNLFSTQMKGLTTELEGTSCNFVRCIKPNTQMKPGIFDKPFVVEQLRCSGTVQACEVLRVGLPTRILYAEVVDVYKPMLPAEIFERFESNEKLFTQAILHAYDFPTSAYRLGDTRLFFRTGKIDLLDKLLTPSQTSTEKLPSQIVTYVIKKRWITAVTKVITMNIFNRIFQECKFRRKAITIQCMVRQHLARKRLRKLRTLHRIGKIWNRMAHQAQIMHAYQDLPDHKMVLLDKLLKKNYLPPKQRWLLRWLGPLQKVIYLQKLWKKVMTQYLAKRAFLWLFEKVKRKRSALMMQTQARVLIAKAKFRRLKKARLARERWRMAYVKVRTFCLFKQQFQKIHVIRLENDNEKLAQTIDAATKRAEQAEREAQEMRAKYEKLQLQMDSSNVQIAEQSKRITDLEQDLEVAHVEIAHFRQKSSGGLLERAIRFFTCSSAAASPESPPLKSPRAPGPVIVLQKRVELKQRERFPSETVVDVEDEEIKAKDADVLYSVSKYCF</sequence>
<evidence type="ECO:0000313" key="10">
    <source>
        <dbReference type="EnsemblProtists" id="PYU1_T004004"/>
    </source>
</evidence>
<keyword evidence="1 6" id="KW-0547">Nucleotide-binding</keyword>
<dbReference type="PANTHER" id="PTHR13140">
    <property type="entry name" value="MYOSIN"/>
    <property type="match status" value="1"/>
</dbReference>
<dbReference type="GO" id="GO:0007015">
    <property type="term" value="P:actin filament organization"/>
    <property type="evidence" value="ECO:0007669"/>
    <property type="project" value="TreeGrafter"/>
</dbReference>
<dbReference type="GO" id="GO:0005524">
    <property type="term" value="F:ATP binding"/>
    <property type="evidence" value="ECO:0007669"/>
    <property type="project" value="UniProtKB-UniRule"/>
</dbReference>
<dbReference type="SMART" id="SM00242">
    <property type="entry name" value="MYSc"/>
    <property type="match status" value="1"/>
</dbReference>
<dbReference type="VEuPathDB" id="FungiDB:PYU1_G003994"/>
<dbReference type="STRING" id="431595.K3WGB3"/>
<dbReference type="PANTHER" id="PTHR13140:SF845">
    <property type="entry name" value="MYOSIN-LIKE PROTEIN"/>
    <property type="match status" value="1"/>
</dbReference>
<evidence type="ECO:0000256" key="7">
    <source>
        <dbReference type="SAM" id="Coils"/>
    </source>
</evidence>
<dbReference type="eggNOG" id="KOG0163">
    <property type="taxonomic scope" value="Eukaryota"/>
</dbReference>
<dbReference type="GO" id="GO:0051015">
    <property type="term" value="F:actin filament binding"/>
    <property type="evidence" value="ECO:0007669"/>
    <property type="project" value="TreeGrafter"/>
</dbReference>
<evidence type="ECO:0000256" key="5">
    <source>
        <dbReference type="ARBA" id="ARBA00023203"/>
    </source>
</evidence>
<reference evidence="11" key="2">
    <citation type="submission" date="2010-04" db="EMBL/GenBank/DDBJ databases">
        <authorList>
            <person name="Buell R."/>
            <person name="Hamilton J."/>
            <person name="Hostetler J."/>
        </authorList>
    </citation>
    <scope>NUCLEOTIDE SEQUENCE [LARGE SCALE GENOMIC DNA]</scope>
    <source>
        <strain evidence="11">DAOM:BR144</strain>
    </source>
</reference>
<proteinExistence type="inferred from homology"/>
<dbReference type="Gene3D" id="1.20.5.4820">
    <property type="match status" value="1"/>
</dbReference>
<dbReference type="OMA" id="YENTFTW"/>
<evidence type="ECO:0000313" key="11">
    <source>
        <dbReference type="Proteomes" id="UP000019132"/>
    </source>
</evidence>
<keyword evidence="7" id="KW-0175">Coiled coil</keyword>
<dbReference type="FunFam" id="1.10.10.820:FF:000001">
    <property type="entry name" value="Myosin heavy chain"/>
    <property type="match status" value="1"/>
</dbReference>
<dbReference type="Proteomes" id="UP000019132">
    <property type="component" value="Unassembled WGS sequence"/>
</dbReference>
<evidence type="ECO:0000259" key="9">
    <source>
        <dbReference type="PROSITE" id="PS51456"/>
    </source>
</evidence>
<evidence type="ECO:0000256" key="1">
    <source>
        <dbReference type="ARBA" id="ARBA00022741"/>
    </source>
</evidence>
<keyword evidence="3 6" id="KW-0518">Myosin</keyword>
<dbReference type="Gene3D" id="1.20.58.530">
    <property type="match status" value="1"/>
</dbReference>
<name>K3WGB3_GLOUD</name>
<protein>
    <recommendedName>
        <fullName evidence="9">Myosin motor domain-containing protein</fullName>
    </recommendedName>
</protein>
<dbReference type="InterPro" id="IPR001609">
    <property type="entry name" value="Myosin_head_motor_dom-like"/>
</dbReference>
<feature type="coiled-coil region" evidence="7">
    <location>
        <begin position="1082"/>
        <end position="1158"/>
    </location>
</feature>
<dbReference type="HOGENOM" id="CLU_272924_0_0_1"/>
<evidence type="ECO:0000256" key="3">
    <source>
        <dbReference type="ARBA" id="ARBA00023123"/>
    </source>
</evidence>
<dbReference type="InterPro" id="IPR036961">
    <property type="entry name" value="Kinesin_motor_dom_sf"/>
</dbReference>
<feature type="binding site" evidence="6">
    <location>
        <begin position="178"/>
        <end position="185"/>
    </location>
    <ligand>
        <name>ATP</name>
        <dbReference type="ChEBI" id="CHEBI:30616"/>
    </ligand>
</feature>
<dbReference type="Gene3D" id="3.40.850.10">
    <property type="entry name" value="Kinesin motor domain"/>
    <property type="match status" value="1"/>
</dbReference>
<feature type="domain" description="Myosin motor" evidence="9">
    <location>
        <begin position="83"/>
        <end position="871"/>
    </location>
</feature>
<comment type="similarity">
    <text evidence="6">Belongs to the TRAFAC class myosin-kinesin ATPase superfamily. Myosin family.</text>
</comment>
<dbReference type="SUPFAM" id="SSF52540">
    <property type="entry name" value="P-loop containing nucleoside triphosphate hydrolases"/>
    <property type="match status" value="1"/>
</dbReference>
<dbReference type="Gene3D" id="1.20.120.720">
    <property type="entry name" value="Myosin VI head, motor domain, U50 subdomain"/>
    <property type="match status" value="1"/>
</dbReference>
<keyword evidence="2 6" id="KW-0067">ATP-binding</keyword>